<organism evidence="2 3">
    <name type="scientific">Candidatus Gemmiger excrementigallinarum</name>
    <dbReference type="NCBI Taxonomy" id="2838609"/>
    <lineage>
        <taxon>Bacteria</taxon>
        <taxon>Bacillati</taxon>
        <taxon>Bacillota</taxon>
        <taxon>Clostridia</taxon>
        <taxon>Eubacteriales</taxon>
        <taxon>Gemmiger</taxon>
    </lineage>
</organism>
<dbReference type="Proteomes" id="UP000824048">
    <property type="component" value="Unassembled WGS sequence"/>
</dbReference>
<dbReference type="EMBL" id="DXBP01000040">
    <property type="protein sequence ID" value="HIZ42147.1"/>
    <property type="molecule type" value="Genomic_DNA"/>
</dbReference>
<evidence type="ECO:0000313" key="2">
    <source>
        <dbReference type="EMBL" id="HIZ42147.1"/>
    </source>
</evidence>
<proteinExistence type="predicted"/>
<protein>
    <submittedName>
        <fullName evidence="2">ATPase</fullName>
    </submittedName>
</protein>
<reference evidence="2" key="2">
    <citation type="submission" date="2021-04" db="EMBL/GenBank/DDBJ databases">
        <authorList>
            <person name="Gilroy R."/>
        </authorList>
    </citation>
    <scope>NUCLEOTIDE SEQUENCE</scope>
    <source>
        <strain evidence="2">ChiSxjej1B13-11774</strain>
    </source>
</reference>
<evidence type="ECO:0000313" key="3">
    <source>
        <dbReference type="Proteomes" id="UP000824048"/>
    </source>
</evidence>
<keyword evidence="1" id="KW-0175">Coiled coil</keyword>
<evidence type="ECO:0000256" key="1">
    <source>
        <dbReference type="SAM" id="Coils"/>
    </source>
</evidence>
<dbReference type="AlphaFoldDB" id="A0A9D2ER39"/>
<feature type="coiled-coil region" evidence="1">
    <location>
        <begin position="60"/>
        <end position="94"/>
    </location>
</feature>
<name>A0A9D2ER39_9FIRM</name>
<comment type="caution">
    <text evidence="2">The sequence shown here is derived from an EMBL/GenBank/DDBJ whole genome shotgun (WGS) entry which is preliminary data.</text>
</comment>
<reference evidence="2" key="1">
    <citation type="journal article" date="2021" name="PeerJ">
        <title>Extensive microbial diversity within the chicken gut microbiome revealed by metagenomics and culture.</title>
        <authorList>
            <person name="Gilroy R."/>
            <person name="Ravi A."/>
            <person name="Getino M."/>
            <person name="Pursley I."/>
            <person name="Horton D.L."/>
            <person name="Alikhan N.F."/>
            <person name="Baker D."/>
            <person name="Gharbi K."/>
            <person name="Hall N."/>
            <person name="Watson M."/>
            <person name="Adriaenssens E.M."/>
            <person name="Foster-Nyarko E."/>
            <person name="Jarju S."/>
            <person name="Secka A."/>
            <person name="Antonio M."/>
            <person name="Oren A."/>
            <person name="Chaudhuri R.R."/>
            <person name="La Ragione R."/>
            <person name="Hildebrand F."/>
            <person name="Pallen M.J."/>
        </authorList>
    </citation>
    <scope>NUCLEOTIDE SEQUENCE</scope>
    <source>
        <strain evidence="2">ChiSxjej1B13-11774</strain>
    </source>
</reference>
<gene>
    <name evidence="2" type="ORF">H9811_06265</name>
</gene>
<accession>A0A9D2ER39</accession>
<sequence length="158" mass="18000">MNVEELLDLMEETLEAGTAVPFAAGKRVVDVDRMRDIIDEVRNNLPDEVRESKKIVNDREQILKNAHVEAESVIQQAEERARALVSEQEIVKRSQQRVVEILTAAQTQNKEIRRQTSLYCEEVLKRSEEVLVKSVNDIKSARLNLRNMPAGPARGPKK</sequence>